<dbReference type="PANTHER" id="PTHR31528:SF3">
    <property type="entry name" value="THIAMINE BIOSYNTHESIS PROTEIN HI_0357-RELATED"/>
    <property type="match status" value="1"/>
</dbReference>
<dbReference type="GO" id="GO:0016740">
    <property type="term" value="F:transferase activity"/>
    <property type="evidence" value="ECO:0007669"/>
    <property type="project" value="UniProtKB-KW"/>
</dbReference>
<dbReference type="GO" id="GO:0009228">
    <property type="term" value="P:thiamine biosynthetic process"/>
    <property type="evidence" value="ECO:0007669"/>
    <property type="project" value="InterPro"/>
</dbReference>
<keyword evidence="3" id="KW-0808">Transferase</keyword>
<accession>A0A162CTM0</accession>
<dbReference type="AlphaFoldDB" id="A0A162CTM0"/>
<dbReference type="PROSITE" id="PS51257">
    <property type="entry name" value="PROKAR_LIPOPROTEIN"/>
    <property type="match status" value="1"/>
</dbReference>
<evidence type="ECO:0000256" key="1">
    <source>
        <dbReference type="SAM" id="SignalP"/>
    </source>
</evidence>
<dbReference type="InterPro" id="IPR015168">
    <property type="entry name" value="SsuA/THI5"/>
</dbReference>
<evidence type="ECO:0000313" key="3">
    <source>
        <dbReference type="EMBL" id="KYG26596.1"/>
    </source>
</evidence>
<dbReference type="SUPFAM" id="SSF53850">
    <property type="entry name" value="Periplasmic binding protein-like II"/>
    <property type="match status" value="1"/>
</dbReference>
<protein>
    <submittedName>
        <fullName evidence="3">Myristoyl transferase</fullName>
    </submittedName>
</protein>
<dbReference type="RefSeq" id="WP_061950065.1">
    <property type="nucleotide sequence ID" value="NZ_LTAO01000038.1"/>
</dbReference>
<evidence type="ECO:0000259" key="2">
    <source>
        <dbReference type="Pfam" id="PF09084"/>
    </source>
</evidence>
<name>A0A162CTM0_9BACI</name>
<sequence>MKRWNRRFSLLLIGLLFFILAACGNNSSNDASQTGGTETDNPSAVSDDLQEIKLVLNWFPKSQHGGAYAAVEQGFFEEVGLDVTLEPGGPQVSGIQIVAAGNAEFGLAHGDQILLARNEGVEVVSIAGIMQTSPQGLMFHEEEGINDFEDLNGRATFVQPGIAYWEFLKSKYDLSGVNELAYTGQHVNFLDDLESVTQNFVTSEPYMLEKEGVATETLLISESGYDPYQVVLFSTNEYLEDNEQLSKDFVAAFLKGWEYYKDHSDEINEIIHEDNPEIALDELADEAEKQKDFIFGHDASEHGVGYMSEERWALLIEQLYELDLLSENVDASEIYHSNYLPDH</sequence>
<dbReference type="Gene3D" id="3.40.190.10">
    <property type="entry name" value="Periplasmic binding protein-like II"/>
    <property type="match status" value="2"/>
</dbReference>
<keyword evidence="4" id="KW-1185">Reference proteome</keyword>
<reference evidence="3" key="1">
    <citation type="submission" date="2016-02" db="EMBL/GenBank/DDBJ databases">
        <title>Genome sequence of Bacillus trypoxylicola KCTC 13244(T).</title>
        <authorList>
            <person name="Jeong H."/>
            <person name="Park S.-H."/>
            <person name="Choi S.-K."/>
        </authorList>
    </citation>
    <scope>NUCLEOTIDE SEQUENCE [LARGE SCALE GENOMIC DNA]</scope>
    <source>
        <strain evidence="3">KCTC 13244</strain>
    </source>
</reference>
<dbReference type="Pfam" id="PF09084">
    <property type="entry name" value="NMT1"/>
    <property type="match status" value="1"/>
</dbReference>
<comment type="caution">
    <text evidence="3">The sequence shown here is derived from an EMBL/GenBank/DDBJ whole genome shotgun (WGS) entry which is preliminary data.</text>
</comment>
<dbReference type="OrthoDB" id="9815602at2"/>
<feature type="domain" description="SsuA/THI5-like" evidence="2">
    <location>
        <begin position="62"/>
        <end position="266"/>
    </location>
</feature>
<dbReference type="InterPro" id="IPR027939">
    <property type="entry name" value="NMT1/THI5"/>
</dbReference>
<proteinExistence type="predicted"/>
<evidence type="ECO:0000313" key="4">
    <source>
        <dbReference type="Proteomes" id="UP000075806"/>
    </source>
</evidence>
<feature type="signal peptide" evidence="1">
    <location>
        <begin position="1"/>
        <end position="21"/>
    </location>
</feature>
<dbReference type="STRING" id="519424.AZF04_12355"/>
<dbReference type="Proteomes" id="UP000075806">
    <property type="component" value="Unassembled WGS sequence"/>
</dbReference>
<feature type="chain" id="PRO_5038331623" evidence="1">
    <location>
        <begin position="22"/>
        <end position="343"/>
    </location>
</feature>
<dbReference type="EMBL" id="LTAO01000038">
    <property type="protein sequence ID" value="KYG26596.1"/>
    <property type="molecule type" value="Genomic_DNA"/>
</dbReference>
<gene>
    <name evidence="3" type="ORF">AZF04_12355</name>
</gene>
<organism evidence="3 4">
    <name type="scientific">Alkalihalobacillus trypoxylicola</name>
    <dbReference type="NCBI Taxonomy" id="519424"/>
    <lineage>
        <taxon>Bacteria</taxon>
        <taxon>Bacillati</taxon>
        <taxon>Bacillota</taxon>
        <taxon>Bacilli</taxon>
        <taxon>Bacillales</taxon>
        <taxon>Bacillaceae</taxon>
        <taxon>Alkalihalobacillus</taxon>
    </lineage>
</organism>
<keyword evidence="1" id="KW-0732">Signal</keyword>
<dbReference type="PANTHER" id="PTHR31528">
    <property type="entry name" value="4-AMINO-5-HYDROXYMETHYL-2-METHYLPYRIMIDINE PHOSPHATE SYNTHASE THI11-RELATED"/>
    <property type="match status" value="1"/>
</dbReference>